<organism evidence="2 3">
    <name type="scientific">Dawidia cretensis</name>
    <dbReference type="NCBI Taxonomy" id="2782350"/>
    <lineage>
        <taxon>Bacteria</taxon>
        <taxon>Pseudomonadati</taxon>
        <taxon>Bacteroidota</taxon>
        <taxon>Cytophagia</taxon>
        <taxon>Cytophagales</taxon>
        <taxon>Chryseotaleaceae</taxon>
        <taxon>Dawidia</taxon>
    </lineage>
</organism>
<accession>A0AAP2E3N4</accession>
<name>A0AAP2E3N4_9BACT</name>
<dbReference type="AlphaFoldDB" id="A0AAP2E3N4"/>
<gene>
    <name evidence="2" type="ORF">KK062_29920</name>
</gene>
<dbReference type="InterPro" id="IPR026444">
    <property type="entry name" value="Secre_tail"/>
</dbReference>
<dbReference type="NCBIfam" id="TIGR04183">
    <property type="entry name" value="Por_Secre_tail"/>
    <property type="match status" value="1"/>
</dbReference>
<dbReference type="RefSeq" id="WP_254088050.1">
    <property type="nucleotide sequence ID" value="NZ_JAHESE010000092.1"/>
</dbReference>
<evidence type="ECO:0000259" key="1">
    <source>
        <dbReference type="Pfam" id="PF18962"/>
    </source>
</evidence>
<feature type="domain" description="Secretion system C-terminal sorting" evidence="1">
    <location>
        <begin position="67"/>
        <end position="140"/>
    </location>
</feature>
<dbReference type="Pfam" id="PF18962">
    <property type="entry name" value="Por_Secre_tail"/>
    <property type="match status" value="1"/>
</dbReference>
<comment type="caution">
    <text evidence="2">The sequence shown here is derived from an EMBL/GenBank/DDBJ whole genome shotgun (WGS) entry which is preliminary data.</text>
</comment>
<evidence type="ECO:0000313" key="3">
    <source>
        <dbReference type="Proteomes" id="UP001319080"/>
    </source>
</evidence>
<evidence type="ECO:0000313" key="2">
    <source>
        <dbReference type="EMBL" id="MBT1712490.1"/>
    </source>
</evidence>
<dbReference type="Gene3D" id="2.60.120.200">
    <property type="match status" value="1"/>
</dbReference>
<feature type="non-terminal residue" evidence="2">
    <location>
        <position position="1"/>
    </location>
</feature>
<dbReference type="Proteomes" id="UP001319080">
    <property type="component" value="Unassembled WGS sequence"/>
</dbReference>
<protein>
    <submittedName>
        <fullName evidence="2">T9SS type A sorting domain-containing protein</fullName>
    </submittedName>
</protein>
<dbReference type="EMBL" id="JAHESE010000092">
    <property type="protein sequence ID" value="MBT1712490.1"/>
    <property type="molecule type" value="Genomic_DNA"/>
</dbReference>
<sequence>RIQITNKALTFGQKSTDEREYSLQGTLDEVRLYHVSLDPEEIATLPTRWNNELVTGLPEETGDQFTVYPNPTQENRIYLSGLQSEQTESIHIYDLTGRLIDSPWTTDAGAIRVDFPTSLQGIVVLRVQTTAAIFYKRFIIYR</sequence>
<keyword evidence="3" id="KW-1185">Reference proteome</keyword>
<proteinExistence type="predicted"/>
<reference evidence="2 3" key="1">
    <citation type="submission" date="2021-05" db="EMBL/GenBank/DDBJ databases">
        <title>A Polyphasic approach of four new species of the genus Ohtaekwangia: Ohtaekwangia histidinii sp. nov., Ohtaekwangia cretensis sp. nov., Ohtaekwangia indiensis sp. nov., Ohtaekwangia reichenbachii sp. nov. from diverse environment.</title>
        <authorList>
            <person name="Octaviana S."/>
        </authorList>
    </citation>
    <scope>NUCLEOTIDE SEQUENCE [LARGE SCALE GENOMIC DNA]</scope>
    <source>
        <strain evidence="2 3">PWU5</strain>
    </source>
</reference>